<protein>
    <submittedName>
        <fullName evidence="2">Uncharacterized protein</fullName>
    </submittedName>
</protein>
<accession>A0A2S0N5P9</accession>
<sequence length="143" mass="15354">MTPEQIVLILALFGSAKAALDVVVSVVKTIFKPTTGQTPQSSDPTAIARMVSLLESMTLANEKLAERVASLEAAVVVKRASRKPAKPAERTASLEAEAAVKRVNRKQVTSPEQAHNEPPIEGILGMELPPTEDRQEGAFEVVR</sequence>
<organism evidence="2 3">
    <name type="scientific">Simplicispira suum</name>
    <dbReference type="NCBI Taxonomy" id="2109915"/>
    <lineage>
        <taxon>Bacteria</taxon>
        <taxon>Pseudomonadati</taxon>
        <taxon>Pseudomonadota</taxon>
        <taxon>Betaproteobacteria</taxon>
        <taxon>Burkholderiales</taxon>
        <taxon>Comamonadaceae</taxon>
        <taxon>Simplicispira</taxon>
    </lineage>
</organism>
<evidence type="ECO:0000313" key="2">
    <source>
        <dbReference type="EMBL" id="AVO43472.1"/>
    </source>
</evidence>
<feature type="compositionally biased region" description="Basic and acidic residues" evidence="1">
    <location>
        <begin position="131"/>
        <end position="143"/>
    </location>
</feature>
<geneLocation type="plasmid" evidence="2 3">
    <name>unnamed1</name>
</geneLocation>
<name>A0A2S0N5P9_9BURK</name>
<dbReference type="EMBL" id="CP027670">
    <property type="protein sequence ID" value="AVO43472.1"/>
    <property type="molecule type" value="Genomic_DNA"/>
</dbReference>
<dbReference type="AlphaFoldDB" id="A0A2S0N5P9"/>
<dbReference type="RefSeq" id="WP_106448420.1">
    <property type="nucleotide sequence ID" value="NZ_CP027670.1"/>
</dbReference>
<reference evidence="2 3" key="1">
    <citation type="submission" date="2018-03" db="EMBL/GenBank/DDBJ databases">
        <title>Genome sequencing of Simplicispira sp.</title>
        <authorList>
            <person name="Kim S.-J."/>
            <person name="Heo J."/>
            <person name="Kwon S.-W."/>
        </authorList>
    </citation>
    <scope>NUCLEOTIDE SEQUENCE [LARGE SCALE GENOMIC DNA]</scope>
    <source>
        <strain evidence="2 3">SC1-8</strain>
        <plasmid evidence="2 3">unnamed1</plasmid>
    </source>
</reference>
<evidence type="ECO:0000256" key="1">
    <source>
        <dbReference type="SAM" id="MobiDB-lite"/>
    </source>
</evidence>
<evidence type="ECO:0000313" key="3">
    <source>
        <dbReference type="Proteomes" id="UP000239326"/>
    </source>
</evidence>
<feature type="region of interest" description="Disordered" evidence="1">
    <location>
        <begin position="102"/>
        <end position="143"/>
    </location>
</feature>
<dbReference type="Proteomes" id="UP000239326">
    <property type="component" value="Plasmid unnamed1"/>
</dbReference>
<keyword evidence="3" id="KW-1185">Reference proteome</keyword>
<gene>
    <name evidence="2" type="ORF">C6571_18780</name>
</gene>
<dbReference type="KEGG" id="simp:C6571_18780"/>
<proteinExistence type="predicted"/>
<keyword evidence="2" id="KW-0614">Plasmid</keyword>